<keyword evidence="3" id="KW-1185">Reference proteome</keyword>
<proteinExistence type="predicted"/>
<accession>A0ABX8ZCT0</accession>
<dbReference type="RefSeq" id="WP_221422095.1">
    <property type="nucleotide sequence ID" value="NZ_CP081297.1"/>
</dbReference>
<gene>
    <name evidence="2" type="ORF">K3166_10015</name>
</gene>
<keyword evidence="1" id="KW-0812">Transmembrane</keyword>
<reference evidence="2 3" key="1">
    <citation type="submission" date="2021-08" db="EMBL/GenBank/DDBJ databases">
        <title>Comparative Genomics Analysis of the Genus Qipengyuania Reveals Extensive Genetic Diversity and Metabolic Versatility, Including the Description of Fifteen Novel Species.</title>
        <authorList>
            <person name="Liu Y."/>
        </authorList>
    </citation>
    <scope>NUCLEOTIDE SEQUENCE [LARGE SCALE GENOMIC DNA]</scope>
    <source>
        <strain evidence="2 3">1XM2-8</strain>
    </source>
</reference>
<evidence type="ECO:0000313" key="2">
    <source>
        <dbReference type="EMBL" id="QZD86551.1"/>
    </source>
</evidence>
<keyword evidence="1" id="KW-1133">Transmembrane helix</keyword>
<dbReference type="EMBL" id="CP081297">
    <property type="protein sequence ID" value="QZD86551.1"/>
    <property type="molecule type" value="Genomic_DNA"/>
</dbReference>
<name>A0ABX8ZCT0_9SPHN</name>
<keyword evidence="1" id="KW-0472">Membrane</keyword>
<dbReference type="Proteomes" id="UP000824280">
    <property type="component" value="Chromosome"/>
</dbReference>
<evidence type="ECO:0000313" key="3">
    <source>
        <dbReference type="Proteomes" id="UP000824280"/>
    </source>
</evidence>
<organism evidence="2 3">
    <name type="scientific">Qipengyuania psychrotolerans</name>
    <dbReference type="NCBI Taxonomy" id="2867238"/>
    <lineage>
        <taxon>Bacteria</taxon>
        <taxon>Pseudomonadati</taxon>
        <taxon>Pseudomonadota</taxon>
        <taxon>Alphaproteobacteria</taxon>
        <taxon>Sphingomonadales</taxon>
        <taxon>Erythrobacteraceae</taxon>
        <taxon>Qipengyuania</taxon>
    </lineage>
</organism>
<protein>
    <submittedName>
        <fullName evidence="2">Uncharacterized protein</fullName>
    </submittedName>
</protein>
<evidence type="ECO:0000256" key="1">
    <source>
        <dbReference type="SAM" id="Phobius"/>
    </source>
</evidence>
<sequence length="93" mass="10404">MLLLWFMPKLPEMDPREAVVRSMTPVLSACFLLSKGSRSLIIMNRASKPKGTSASPEVFKPIEESARWPSFARGFLLALPVALALWALAFWLI</sequence>
<feature type="transmembrane region" description="Helical" evidence="1">
    <location>
        <begin position="71"/>
        <end position="92"/>
    </location>
</feature>